<dbReference type="Gene3D" id="1.10.510.10">
    <property type="entry name" value="Transferase(Phosphotransferase) domain 1"/>
    <property type="match status" value="1"/>
</dbReference>
<evidence type="ECO:0000256" key="5">
    <source>
        <dbReference type="ARBA" id="ARBA00022741"/>
    </source>
</evidence>
<protein>
    <recommendedName>
        <fullName evidence="9">Cyclin-dependent kinase 2 homolog</fullName>
        <ecNumber evidence="2">2.7.11.22</ecNumber>
    </recommendedName>
    <alternativeName>
        <fullName evidence="10">Cell division control protein 2 homolog</fullName>
    </alternativeName>
    <alternativeName>
        <fullName evidence="11">cdc2-related kinase 2</fullName>
    </alternativeName>
</protein>
<dbReference type="OMA" id="NWHEFPQ"/>
<dbReference type="STRING" id="857967.G0QIU0"/>
<evidence type="ECO:0000256" key="11">
    <source>
        <dbReference type="ARBA" id="ARBA00042858"/>
    </source>
</evidence>
<keyword evidence="6" id="KW-0418">Kinase</keyword>
<dbReference type="PANTHER" id="PTHR24056:SF254">
    <property type="entry name" value="CYCLIN-DEPENDENT KINASE 2"/>
    <property type="match status" value="1"/>
</dbReference>
<keyword evidence="5 14" id="KW-0547">Nucleotide-binding</keyword>
<dbReference type="GO" id="GO:0000307">
    <property type="term" value="C:cyclin-dependent protein kinase holoenzyme complex"/>
    <property type="evidence" value="ECO:0007669"/>
    <property type="project" value="TreeGrafter"/>
</dbReference>
<comment type="similarity">
    <text evidence="1">Belongs to the protein kinase superfamily. CMGC Ser/Thr protein kinase family. CDC2/CDKX subfamily.</text>
</comment>
<evidence type="ECO:0000256" key="15">
    <source>
        <dbReference type="RuleBase" id="RU000304"/>
    </source>
</evidence>
<dbReference type="InterPro" id="IPR017441">
    <property type="entry name" value="Protein_kinase_ATP_BS"/>
</dbReference>
<dbReference type="GO" id="GO:0000082">
    <property type="term" value="P:G1/S transition of mitotic cell cycle"/>
    <property type="evidence" value="ECO:0007669"/>
    <property type="project" value="TreeGrafter"/>
</dbReference>
<name>G0QIU0_ICHMU</name>
<dbReference type="GO" id="GO:0030332">
    <property type="term" value="F:cyclin binding"/>
    <property type="evidence" value="ECO:0007669"/>
    <property type="project" value="TreeGrafter"/>
</dbReference>
<accession>G0QIU0</accession>
<dbReference type="AlphaFoldDB" id="G0QIU0"/>
<reference evidence="17 18" key="1">
    <citation type="submission" date="2011-07" db="EMBL/GenBank/DDBJ databases">
        <authorList>
            <person name="Coyne R."/>
            <person name="Brami D."/>
            <person name="Johnson J."/>
            <person name="Hostetler J."/>
            <person name="Hannick L."/>
            <person name="Clark T."/>
            <person name="Cassidy-Hanley D."/>
            <person name="Inman J."/>
        </authorList>
    </citation>
    <scope>NUCLEOTIDE SEQUENCE [LARGE SCALE GENOMIC DNA]</scope>
    <source>
        <strain evidence="17 18">G5</strain>
    </source>
</reference>
<evidence type="ECO:0000256" key="3">
    <source>
        <dbReference type="ARBA" id="ARBA00022527"/>
    </source>
</evidence>
<dbReference type="GO" id="GO:0010389">
    <property type="term" value="P:regulation of G2/M transition of mitotic cell cycle"/>
    <property type="evidence" value="ECO:0007669"/>
    <property type="project" value="TreeGrafter"/>
</dbReference>
<dbReference type="GO" id="GO:0005634">
    <property type="term" value="C:nucleus"/>
    <property type="evidence" value="ECO:0007669"/>
    <property type="project" value="TreeGrafter"/>
</dbReference>
<evidence type="ECO:0000256" key="8">
    <source>
        <dbReference type="ARBA" id="ARBA00038543"/>
    </source>
</evidence>
<evidence type="ECO:0000256" key="9">
    <source>
        <dbReference type="ARBA" id="ARBA00039612"/>
    </source>
</evidence>
<evidence type="ECO:0000313" key="17">
    <source>
        <dbReference type="EMBL" id="EGR34826.1"/>
    </source>
</evidence>
<evidence type="ECO:0000256" key="2">
    <source>
        <dbReference type="ARBA" id="ARBA00012425"/>
    </source>
</evidence>
<feature type="domain" description="Protein kinase" evidence="16">
    <location>
        <begin position="9"/>
        <end position="297"/>
    </location>
</feature>
<dbReference type="EC" id="2.7.11.22" evidence="2"/>
<keyword evidence="3 15" id="KW-0723">Serine/threonine-protein kinase</keyword>
<evidence type="ECO:0000313" key="18">
    <source>
        <dbReference type="Proteomes" id="UP000008983"/>
    </source>
</evidence>
<dbReference type="CDD" id="cd07829">
    <property type="entry name" value="STKc_CDK_like"/>
    <property type="match status" value="1"/>
</dbReference>
<dbReference type="GO" id="GO:0005737">
    <property type="term" value="C:cytoplasm"/>
    <property type="evidence" value="ECO:0007669"/>
    <property type="project" value="TreeGrafter"/>
</dbReference>
<evidence type="ECO:0000256" key="12">
    <source>
        <dbReference type="ARBA" id="ARBA00047811"/>
    </source>
</evidence>
<dbReference type="InterPro" id="IPR011009">
    <property type="entry name" value="Kinase-like_dom_sf"/>
</dbReference>
<organism evidence="17 18">
    <name type="scientific">Ichthyophthirius multifiliis</name>
    <name type="common">White spot disease agent</name>
    <name type="synonym">Ich</name>
    <dbReference type="NCBI Taxonomy" id="5932"/>
    <lineage>
        <taxon>Eukaryota</taxon>
        <taxon>Sar</taxon>
        <taxon>Alveolata</taxon>
        <taxon>Ciliophora</taxon>
        <taxon>Intramacronucleata</taxon>
        <taxon>Oligohymenophorea</taxon>
        <taxon>Hymenostomatida</taxon>
        <taxon>Ophryoglenina</taxon>
        <taxon>Ichthyophthirius</taxon>
    </lineage>
</organism>
<evidence type="ECO:0000259" key="16">
    <source>
        <dbReference type="PROSITE" id="PS50011"/>
    </source>
</evidence>
<dbReference type="SMART" id="SM00220">
    <property type="entry name" value="S_TKc"/>
    <property type="match status" value="1"/>
</dbReference>
<sequence length="316" mass="37217">MDGFTVERYQKVEKIGEGTYGEVYKAKDLQNQELVALKKIKLENEDEGVPSTALREISILKELQQHPNIVNMNEVIYQPHEKKLILVFEYVDQDLKKFLDQYRKDKTLRLATYQIKLIMYQILNGLNFCHSRRIIHRDLKPQNVLIDKKGNIKIADFGLARAFGVPIKTLTHEVETLWYRAPEILLGQKAYSLGVDIWSLGCIFHELVEKKALFMGDSEIDQIFKIFQYHGTPNENNWPGLRECPYFKSTYPRFKKAEEGVYFKNFDKLGQNLIEKMIELDPAQRISVKEALRHPYFDELKKEDIMKYNFVQNQIF</sequence>
<dbReference type="OrthoDB" id="282996at2759"/>
<comment type="catalytic activity">
    <reaction evidence="12">
        <text>L-threonyl-[protein] + ATP = O-phospho-L-threonyl-[protein] + ADP + H(+)</text>
        <dbReference type="Rhea" id="RHEA:46608"/>
        <dbReference type="Rhea" id="RHEA-COMP:11060"/>
        <dbReference type="Rhea" id="RHEA-COMP:11605"/>
        <dbReference type="ChEBI" id="CHEBI:15378"/>
        <dbReference type="ChEBI" id="CHEBI:30013"/>
        <dbReference type="ChEBI" id="CHEBI:30616"/>
        <dbReference type="ChEBI" id="CHEBI:61977"/>
        <dbReference type="ChEBI" id="CHEBI:456216"/>
        <dbReference type="EC" id="2.7.11.22"/>
    </reaction>
</comment>
<dbReference type="GO" id="GO:0010468">
    <property type="term" value="P:regulation of gene expression"/>
    <property type="evidence" value="ECO:0007669"/>
    <property type="project" value="TreeGrafter"/>
</dbReference>
<dbReference type="Proteomes" id="UP000008983">
    <property type="component" value="Unassembled WGS sequence"/>
</dbReference>
<evidence type="ECO:0000256" key="7">
    <source>
        <dbReference type="ARBA" id="ARBA00022840"/>
    </source>
</evidence>
<keyword evidence="7 14" id="KW-0067">ATP-binding</keyword>
<dbReference type="FunFam" id="3.30.200.20:FF:000375">
    <property type="entry name" value="Cell division related protein kinase 2"/>
    <property type="match status" value="1"/>
</dbReference>
<dbReference type="RefSeq" id="XP_004040130.1">
    <property type="nucleotide sequence ID" value="XM_004040082.1"/>
</dbReference>
<dbReference type="PROSITE" id="PS50011">
    <property type="entry name" value="PROTEIN_KINASE_DOM"/>
    <property type="match status" value="1"/>
</dbReference>
<dbReference type="PANTHER" id="PTHR24056">
    <property type="entry name" value="CELL DIVISION PROTEIN KINASE"/>
    <property type="match status" value="1"/>
</dbReference>
<dbReference type="FunFam" id="1.10.510.10:FF:000706">
    <property type="entry name" value="Cyclin-dependent kinase 1"/>
    <property type="match status" value="1"/>
</dbReference>
<keyword evidence="4" id="KW-0808">Transferase</keyword>
<dbReference type="GO" id="GO:0005524">
    <property type="term" value="F:ATP binding"/>
    <property type="evidence" value="ECO:0007669"/>
    <property type="project" value="UniProtKB-UniRule"/>
</dbReference>
<evidence type="ECO:0000256" key="1">
    <source>
        <dbReference type="ARBA" id="ARBA00006485"/>
    </source>
</evidence>
<dbReference type="Gene3D" id="3.30.200.20">
    <property type="entry name" value="Phosphorylase Kinase, domain 1"/>
    <property type="match status" value="1"/>
</dbReference>
<dbReference type="GO" id="GO:0007165">
    <property type="term" value="P:signal transduction"/>
    <property type="evidence" value="ECO:0007669"/>
    <property type="project" value="TreeGrafter"/>
</dbReference>
<dbReference type="InterPro" id="IPR000719">
    <property type="entry name" value="Prot_kinase_dom"/>
</dbReference>
<dbReference type="PROSITE" id="PS00107">
    <property type="entry name" value="PROTEIN_KINASE_ATP"/>
    <property type="match status" value="1"/>
</dbReference>
<proteinExistence type="inferred from homology"/>
<dbReference type="eggNOG" id="KOG0594">
    <property type="taxonomic scope" value="Eukaryota"/>
</dbReference>
<dbReference type="GeneID" id="14911033"/>
<gene>
    <name evidence="17" type="ORF">IMG5_000530</name>
</gene>
<dbReference type="EMBL" id="GL983042">
    <property type="protein sequence ID" value="EGR34826.1"/>
    <property type="molecule type" value="Genomic_DNA"/>
</dbReference>
<dbReference type="InParanoid" id="G0QIU0"/>
<keyword evidence="18" id="KW-1185">Reference proteome</keyword>
<evidence type="ECO:0000256" key="10">
    <source>
        <dbReference type="ARBA" id="ARBA00041902"/>
    </source>
</evidence>
<feature type="binding site" evidence="14">
    <location>
        <position position="38"/>
    </location>
    <ligand>
        <name>ATP</name>
        <dbReference type="ChEBI" id="CHEBI:30616"/>
    </ligand>
</feature>
<evidence type="ECO:0000256" key="13">
    <source>
        <dbReference type="ARBA" id="ARBA00048367"/>
    </source>
</evidence>
<comment type="subunit">
    <text evidence="8">May form a complex composed of at least the catalytic subunit CRK2 and a cyclin.</text>
</comment>
<dbReference type="InterPro" id="IPR008271">
    <property type="entry name" value="Ser/Thr_kinase_AS"/>
</dbReference>
<comment type="catalytic activity">
    <reaction evidence="13">
        <text>L-seryl-[protein] + ATP = O-phospho-L-seryl-[protein] + ADP + H(+)</text>
        <dbReference type="Rhea" id="RHEA:17989"/>
        <dbReference type="Rhea" id="RHEA-COMP:9863"/>
        <dbReference type="Rhea" id="RHEA-COMP:11604"/>
        <dbReference type="ChEBI" id="CHEBI:15378"/>
        <dbReference type="ChEBI" id="CHEBI:29999"/>
        <dbReference type="ChEBI" id="CHEBI:30616"/>
        <dbReference type="ChEBI" id="CHEBI:83421"/>
        <dbReference type="ChEBI" id="CHEBI:456216"/>
        <dbReference type="EC" id="2.7.11.22"/>
    </reaction>
</comment>
<evidence type="ECO:0000256" key="6">
    <source>
        <dbReference type="ARBA" id="ARBA00022777"/>
    </source>
</evidence>
<dbReference type="Pfam" id="PF00069">
    <property type="entry name" value="Pkinase"/>
    <property type="match status" value="1"/>
</dbReference>
<dbReference type="GO" id="GO:0004693">
    <property type="term" value="F:cyclin-dependent protein serine/threonine kinase activity"/>
    <property type="evidence" value="ECO:0007669"/>
    <property type="project" value="UniProtKB-EC"/>
</dbReference>
<dbReference type="PROSITE" id="PS00108">
    <property type="entry name" value="PROTEIN_KINASE_ST"/>
    <property type="match status" value="1"/>
</dbReference>
<evidence type="ECO:0000256" key="14">
    <source>
        <dbReference type="PROSITE-ProRule" id="PRU10141"/>
    </source>
</evidence>
<evidence type="ECO:0000256" key="4">
    <source>
        <dbReference type="ARBA" id="ARBA00022679"/>
    </source>
</evidence>
<dbReference type="SUPFAM" id="SSF56112">
    <property type="entry name" value="Protein kinase-like (PK-like)"/>
    <property type="match status" value="1"/>
</dbReference>
<dbReference type="InterPro" id="IPR050108">
    <property type="entry name" value="CDK"/>
</dbReference>